<dbReference type="EMBL" id="BAAARN010000005">
    <property type="protein sequence ID" value="GAA2739414.1"/>
    <property type="molecule type" value="Genomic_DNA"/>
</dbReference>
<evidence type="ECO:0000313" key="1">
    <source>
        <dbReference type="EMBL" id="GAA2739414.1"/>
    </source>
</evidence>
<evidence type="ECO:0000313" key="2">
    <source>
        <dbReference type="Proteomes" id="UP001501326"/>
    </source>
</evidence>
<comment type="caution">
    <text evidence="1">The sequence shown here is derived from an EMBL/GenBank/DDBJ whole genome shotgun (WGS) entry which is preliminary data.</text>
</comment>
<dbReference type="RefSeq" id="WP_344195908.1">
    <property type="nucleotide sequence ID" value="NZ_BAAARN010000005.1"/>
</dbReference>
<accession>A0ABN3UW02</accession>
<proteinExistence type="predicted"/>
<reference evidence="1 2" key="1">
    <citation type="journal article" date="2019" name="Int. J. Syst. Evol. Microbiol.">
        <title>The Global Catalogue of Microorganisms (GCM) 10K type strain sequencing project: providing services to taxonomists for standard genome sequencing and annotation.</title>
        <authorList>
            <consortium name="The Broad Institute Genomics Platform"/>
            <consortium name="The Broad Institute Genome Sequencing Center for Infectious Disease"/>
            <person name="Wu L."/>
            <person name="Ma J."/>
        </authorList>
    </citation>
    <scope>NUCLEOTIDE SEQUENCE [LARGE SCALE GENOMIC DNA]</scope>
    <source>
        <strain evidence="1 2">JCM 16378</strain>
    </source>
</reference>
<organism evidence="1 2">
    <name type="scientific">Pedococcus aerophilus</name>
    <dbReference type="NCBI Taxonomy" id="436356"/>
    <lineage>
        <taxon>Bacteria</taxon>
        <taxon>Bacillati</taxon>
        <taxon>Actinomycetota</taxon>
        <taxon>Actinomycetes</taxon>
        <taxon>Micrococcales</taxon>
        <taxon>Intrasporangiaceae</taxon>
        <taxon>Pedococcus</taxon>
    </lineage>
</organism>
<name>A0ABN3UW02_9MICO</name>
<sequence>MAGFAHEQVCRVRELVGEPAALGGAVTVALCGHWEHDGDCRWPHHTAVTVEGVDHVVTVGFDAPDADVDEVRRQVRQRLSTGRLRGPDGTVSTWVLHG</sequence>
<protein>
    <submittedName>
        <fullName evidence="1">Uncharacterized protein</fullName>
    </submittedName>
</protein>
<keyword evidence="2" id="KW-1185">Reference proteome</keyword>
<dbReference type="Proteomes" id="UP001501326">
    <property type="component" value="Unassembled WGS sequence"/>
</dbReference>
<gene>
    <name evidence="1" type="ORF">GCM10009867_35380</name>
</gene>